<evidence type="ECO:0000313" key="3">
    <source>
        <dbReference type="Proteomes" id="UP001470230"/>
    </source>
</evidence>
<reference evidence="2 3" key="1">
    <citation type="submission" date="2024-04" db="EMBL/GenBank/DDBJ databases">
        <title>Tritrichomonas musculus Genome.</title>
        <authorList>
            <person name="Alves-Ferreira E."/>
            <person name="Grigg M."/>
            <person name="Lorenzi H."/>
            <person name="Galac M."/>
        </authorList>
    </citation>
    <scope>NUCLEOTIDE SEQUENCE [LARGE SCALE GENOMIC DNA]</scope>
    <source>
        <strain evidence="2 3">EAF2021</strain>
    </source>
</reference>
<feature type="compositionally biased region" description="Polar residues" evidence="1">
    <location>
        <begin position="8"/>
        <end position="25"/>
    </location>
</feature>
<dbReference type="EMBL" id="JAPFFF010000009">
    <property type="protein sequence ID" value="KAK8882286.1"/>
    <property type="molecule type" value="Genomic_DNA"/>
</dbReference>
<organism evidence="2 3">
    <name type="scientific">Tritrichomonas musculus</name>
    <dbReference type="NCBI Taxonomy" id="1915356"/>
    <lineage>
        <taxon>Eukaryota</taxon>
        <taxon>Metamonada</taxon>
        <taxon>Parabasalia</taxon>
        <taxon>Tritrichomonadida</taxon>
        <taxon>Tritrichomonadidae</taxon>
        <taxon>Tritrichomonas</taxon>
    </lineage>
</organism>
<accession>A0ABR2JU51</accession>
<evidence type="ECO:0000313" key="2">
    <source>
        <dbReference type="EMBL" id="KAK8882286.1"/>
    </source>
</evidence>
<gene>
    <name evidence="2" type="ORF">M9Y10_044928</name>
</gene>
<name>A0ABR2JU51_9EUKA</name>
<protein>
    <submittedName>
        <fullName evidence="2">Uncharacterized protein</fullName>
    </submittedName>
</protein>
<evidence type="ECO:0000256" key="1">
    <source>
        <dbReference type="SAM" id="MobiDB-lite"/>
    </source>
</evidence>
<dbReference type="Proteomes" id="UP001470230">
    <property type="component" value="Unassembled WGS sequence"/>
</dbReference>
<proteinExistence type="predicted"/>
<feature type="region of interest" description="Disordered" evidence="1">
    <location>
        <begin position="1"/>
        <end position="25"/>
    </location>
</feature>
<sequence>MGCGGSNASGNGKTNSNQGRTVAGKTTQSKTPVLIFSLPGTAKNYLTNCLQSDVANDGRLNLRYIDVPNIRNSRRYWLKELTTPRDVAVSLYLADLRDHPQLLLTARTLNWFLRNTFKKHDIKIIAVISQSSQLEEFKSYLPAQVEIFPLNENDKNSIIAVRDMLVVYDEKYQESKKTRTGTTTTTARLIMK</sequence>
<comment type="caution">
    <text evidence="2">The sequence shown here is derived from an EMBL/GenBank/DDBJ whole genome shotgun (WGS) entry which is preliminary data.</text>
</comment>
<keyword evidence="3" id="KW-1185">Reference proteome</keyword>